<evidence type="ECO:0000313" key="1">
    <source>
        <dbReference type="EMBL" id="KKL48298.1"/>
    </source>
</evidence>
<feature type="non-terminal residue" evidence="1">
    <location>
        <position position="564"/>
    </location>
</feature>
<gene>
    <name evidence="1" type="ORF">LCGC14_2326910</name>
</gene>
<dbReference type="AlphaFoldDB" id="A0A0F9CG56"/>
<organism evidence="1">
    <name type="scientific">marine sediment metagenome</name>
    <dbReference type="NCBI Taxonomy" id="412755"/>
    <lineage>
        <taxon>unclassified sequences</taxon>
        <taxon>metagenomes</taxon>
        <taxon>ecological metagenomes</taxon>
    </lineage>
</organism>
<proteinExistence type="predicted"/>
<comment type="caution">
    <text evidence="1">The sequence shown here is derived from an EMBL/GenBank/DDBJ whole genome shotgun (WGS) entry which is preliminary data.</text>
</comment>
<protein>
    <submittedName>
        <fullName evidence="1">Uncharacterized protein</fullName>
    </submittedName>
</protein>
<dbReference type="EMBL" id="LAZR01033363">
    <property type="protein sequence ID" value="KKL48298.1"/>
    <property type="molecule type" value="Genomic_DNA"/>
</dbReference>
<accession>A0A0F9CG56</accession>
<name>A0A0F9CG56_9ZZZZ</name>
<feature type="non-terminal residue" evidence="1">
    <location>
        <position position="1"/>
    </location>
</feature>
<sequence>APDIPPGAEVHVRCDFEAGLDGWKGRAKRVTDGPKRGQAALRLVDGRYVLPVEFRAGKGTLLSLWYYADGPLRLQIELTPKPGPGAKGPRIRCAATLVPLAQRKWTRVKIPIIGAFPFDEPGSRSKGNTHTTVKAGTSFSRISFRVSYSKVLADYPTGASRDGRLVLDDLALYNVGEDARLKLLGRELADLTARVKKLPSTVPPAVVKDLSAGIKAVDAKVNSLTGKRSGYLLSPEVLAVAEEANACRQRVQGLQRYFAAAAKTSGQAAPAFALGTASPAVRVTSRNPAYRFAGEVTGKARIDLARGEAESVQLVVLPLGRDLKQVNVSWTDLKAVRGSGTLPKSVLTCRLPECVFMPTTTRQYGWDYRRAGWTPDPLMPYKPFDVGRREQRAVLLTARAPRDAPAGEYRTTVTFKPANAPPVSVALTVRVRDFTVPLRGRMRNQTNFKVTPLKKFYGRDIPLEQRRRWQVFLLDHRIQPTAQYSGNLSPPSKDIPYLFDHGLNMVLVGMVSRQKYDLLERLGVLDLSAVYMADEVGKGSVGKIAKEADDIHVKYPGFRTMTGG</sequence>
<reference evidence="1" key="1">
    <citation type="journal article" date="2015" name="Nature">
        <title>Complex archaea that bridge the gap between prokaryotes and eukaryotes.</title>
        <authorList>
            <person name="Spang A."/>
            <person name="Saw J.H."/>
            <person name="Jorgensen S.L."/>
            <person name="Zaremba-Niedzwiedzka K."/>
            <person name="Martijn J."/>
            <person name="Lind A.E."/>
            <person name="van Eijk R."/>
            <person name="Schleper C."/>
            <person name="Guy L."/>
            <person name="Ettema T.J."/>
        </authorList>
    </citation>
    <scope>NUCLEOTIDE SEQUENCE</scope>
</reference>